<evidence type="ECO:0000313" key="6">
    <source>
        <dbReference type="EMBL" id="BBE18954.1"/>
    </source>
</evidence>
<dbReference type="InterPro" id="IPR050330">
    <property type="entry name" value="Bact_OuterMem_StrucFunc"/>
</dbReference>
<evidence type="ECO:0000256" key="3">
    <source>
        <dbReference type="ARBA" id="ARBA00023237"/>
    </source>
</evidence>
<dbReference type="PROSITE" id="PS51257">
    <property type="entry name" value="PROKAR_LIPOPROTEIN"/>
    <property type="match status" value="1"/>
</dbReference>
<dbReference type="SUPFAM" id="SSF103088">
    <property type="entry name" value="OmpA-like"/>
    <property type="match status" value="1"/>
</dbReference>
<dbReference type="Pfam" id="PF13488">
    <property type="entry name" value="Gly-zipper_Omp"/>
    <property type="match status" value="1"/>
</dbReference>
<dbReference type="InterPro" id="IPR039567">
    <property type="entry name" value="Gly-zipper"/>
</dbReference>
<name>A0A5K7SCC9_9BACT</name>
<feature type="domain" description="OmpA-like" evidence="5">
    <location>
        <begin position="113"/>
        <end position="230"/>
    </location>
</feature>
<dbReference type="PROSITE" id="PS51123">
    <property type="entry name" value="OMPA_2"/>
    <property type="match status" value="1"/>
</dbReference>
<dbReference type="GO" id="GO:0009279">
    <property type="term" value="C:cell outer membrane"/>
    <property type="evidence" value="ECO:0007669"/>
    <property type="project" value="UniProtKB-SubCell"/>
</dbReference>
<evidence type="ECO:0000313" key="7">
    <source>
        <dbReference type="Proteomes" id="UP001193389"/>
    </source>
</evidence>
<dbReference type="Pfam" id="PF00691">
    <property type="entry name" value="OmpA"/>
    <property type="match status" value="1"/>
</dbReference>
<dbReference type="PANTHER" id="PTHR30329:SF21">
    <property type="entry name" value="LIPOPROTEIN YIAD-RELATED"/>
    <property type="match status" value="1"/>
</dbReference>
<comment type="subcellular location">
    <subcellularLocation>
        <location evidence="1">Cell outer membrane</location>
    </subcellularLocation>
</comment>
<dbReference type="Gene3D" id="3.30.1330.60">
    <property type="entry name" value="OmpA-like domain"/>
    <property type="match status" value="1"/>
</dbReference>
<dbReference type="PRINTS" id="PR01023">
    <property type="entry name" value="NAFLGMOTY"/>
</dbReference>
<dbReference type="PRINTS" id="PR01021">
    <property type="entry name" value="OMPADOMAIN"/>
</dbReference>
<dbReference type="InterPro" id="IPR006664">
    <property type="entry name" value="OMP_bac"/>
</dbReference>
<dbReference type="PANTHER" id="PTHR30329">
    <property type="entry name" value="STATOR ELEMENT OF FLAGELLAR MOTOR COMPLEX"/>
    <property type="match status" value="1"/>
</dbReference>
<gene>
    <name evidence="6" type="ORF">AQPE_3127</name>
</gene>
<dbReference type="CDD" id="cd07185">
    <property type="entry name" value="OmpA_C-like"/>
    <property type="match status" value="1"/>
</dbReference>
<keyword evidence="7" id="KW-1185">Reference proteome</keyword>
<sequence>MKNKQITKISKNMKTFNKQIAILLCGIILLSSCSSTKNSTKGGVIGGAGGALLGAGIGALVGHGKGAAIGAAVGGAVGAGAGVVIGKKMDKQKAELEKIEGAKVESVTDANNLQAIKVTFDSGILFQTGKSDLNTSSRTALTKFAASLKETPETDVTIYGHTDNTGSRETNEQLSKNRAASVANFLNSNGISTERMTTEGKAFDEPVADNSTTEGRAKNRRVEIYITANKQMINQAEQGTLK</sequence>
<reference evidence="6" key="1">
    <citation type="journal article" date="2020" name="Int. J. Syst. Evol. Microbiol.">
        <title>Aquipluma nitroreducens gen. nov. sp. nov., a novel facultatively anaerobic bacterium isolated from a freshwater lake.</title>
        <authorList>
            <person name="Watanabe M."/>
            <person name="Kojima H."/>
            <person name="Fukui M."/>
        </authorList>
    </citation>
    <scope>NUCLEOTIDE SEQUENCE</scope>
    <source>
        <strain evidence="6">MeG22</strain>
    </source>
</reference>
<dbReference type="InterPro" id="IPR036737">
    <property type="entry name" value="OmpA-like_sf"/>
</dbReference>
<evidence type="ECO:0000256" key="4">
    <source>
        <dbReference type="PROSITE-ProRule" id="PRU00473"/>
    </source>
</evidence>
<accession>A0A5K7SCC9</accession>
<dbReference type="EMBL" id="AP018694">
    <property type="protein sequence ID" value="BBE18954.1"/>
    <property type="molecule type" value="Genomic_DNA"/>
</dbReference>
<proteinExistence type="predicted"/>
<evidence type="ECO:0000256" key="1">
    <source>
        <dbReference type="ARBA" id="ARBA00004442"/>
    </source>
</evidence>
<keyword evidence="2 4" id="KW-0472">Membrane</keyword>
<organism evidence="6 7">
    <name type="scientific">Aquipluma nitroreducens</name>
    <dbReference type="NCBI Taxonomy" id="2010828"/>
    <lineage>
        <taxon>Bacteria</taxon>
        <taxon>Pseudomonadati</taxon>
        <taxon>Bacteroidota</taxon>
        <taxon>Bacteroidia</taxon>
        <taxon>Marinilabiliales</taxon>
        <taxon>Prolixibacteraceae</taxon>
        <taxon>Aquipluma</taxon>
    </lineage>
</organism>
<evidence type="ECO:0000256" key="2">
    <source>
        <dbReference type="ARBA" id="ARBA00023136"/>
    </source>
</evidence>
<keyword evidence="3" id="KW-0998">Cell outer membrane</keyword>
<dbReference type="AlphaFoldDB" id="A0A5K7SCC9"/>
<dbReference type="InterPro" id="IPR006665">
    <property type="entry name" value="OmpA-like"/>
</dbReference>
<protein>
    <submittedName>
        <fullName evidence="6">OmpA family outer membrane protein</fullName>
    </submittedName>
</protein>
<evidence type="ECO:0000259" key="5">
    <source>
        <dbReference type="PROSITE" id="PS51123"/>
    </source>
</evidence>
<dbReference type="KEGG" id="anf:AQPE_3127"/>
<dbReference type="Proteomes" id="UP001193389">
    <property type="component" value="Chromosome"/>
</dbReference>